<evidence type="ECO:0000313" key="3">
    <source>
        <dbReference type="Proteomes" id="UP000192468"/>
    </source>
</evidence>
<evidence type="ECO:0000256" key="1">
    <source>
        <dbReference type="SAM" id="Phobius"/>
    </source>
</evidence>
<keyword evidence="1" id="KW-1133">Transmembrane helix</keyword>
<protein>
    <submittedName>
        <fullName evidence="2">Uncharacterized protein</fullName>
    </submittedName>
</protein>
<feature type="transmembrane region" description="Helical" evidence="1">
    <location>
        <begin position="95"/>
        <end position="113"/>
    </location>
</feature>
<reference evidence="2 3" key="1">
    <citation type="submission" date="2017-04" db="EMBL/GenBank/DDBJ databases">
        <authorList>
            <person name="Afonso C.L."/>
            <person name="Miller P.J."/>
            <person name="Scott M.A."/>
            <person name="Spackman E."/>
            <person name="Goraichik I."/>
            <person name="Dimitrov K.M."/>
            <person name="Suarez D.L."/>
            <person name="Swayne D.E."/>
        </authorList>
    </citation>
    <scope>NUCLEOTIDE SEQUENCE [LARGE SCALE GENOMIC DNA]</scope>
    <source>
        <strain evidence="2 3">DSM 12555</strain>
    </source>
</reference>
<gene>
    <name evidence="2" type="ORF">SAMN02745134_01594</name>
</gene>
<keyword evidence="1" id="KW-0472">Membrane</keyword>
<keyword evidence="3" id="KW-1185">Reference proteome</keyword>
<dbReference type="RefSeq" id="WP_176212641.1">
    <property type="nucleotide sequence ID" value="NZ_FWXH01000003.1"/>
</dbReference>
<sequence>MRIIRSLINPKLVLMSCTCSLTGLAHIINITVTKKLIADYLAWGFFMGLAFLSVGVAINHDNKQNSMMKIIVIVCGTLYLIGFLGTVFINENIWYLAPFGYGLGTILICIKMMKIEKE</sequence>
<accession>A0A1W1XEA2</accession>
<proteinExistence type="predicted"/>
<feature type="transmembrane region" description="Helical" evidence="1">
    <location>
        <begin position="12"/>
        <end position="28"/>
    </location>
</feature>
<name>A0A1W1XEA2_9CLOT</name>
<feature type="transmembrane region" description="Helical" evidence="1">
    <location>
        <begin position="70"/>
        <end position="89"/>
    </location>
</feature>
<dbReference type="EMBL" id="FWXH01000003">
    <property type="protein sequence ID" value="SMC22217.1"/>
    <property type="molecule type" value="Genomic_DNA"/>
</dbReference>
<keyword evidence="1" id="KW-0812">Transmembrane</keyword>
<organism evidence="2 3">
    <name type="scientific">Clostridium acidisoli DSM 12555</name>
    <dbReference type="NCBI Taxonomy" id="1121291"/>
    <lineage>
        <taxon>Bacteria</taxon>
        <taxon>Bacillati</taxon>
        <taxon>Bacillota</taxon>
        <taxon>Clostridia</taxon>
        <taxon>Eubacteriales</taxon>
        <taxon>Clostridiaceae</taxon>
        <taxon>Clostridium</taxon>
    </lineage>
</organism>
<dbReference type="Proteomes" id="UP000192468">
    <property type="component" value="Unassembled WGS sequence"/>
</dbReference>
<dbReference type="AlphaFoldDB" id="A0A1W1XEA2"/>
<feature type="transmembrane region" description="Helical" evidence="1">
    <location>
        <begin position="40"/>
        <end position="58"/>
    </location>
</feature>
<evidence type="ECO:0000313" key="2">
    <source>
        <dbReference type="EMBL" id="SMC22217.1"/>
    </source>
</evidence>
<dbReference type="STRING" id="1121291.SAMN02745134_01594"/>